<keyword evidence="3" id="KW-0378">Hydrolase</keyword>
<feature type="domain" description="YCII-related" evidence="2">
    <location>
        <begin position="16"/>
        <end position="85"/>
    </location>
</feature>
<dbReference type="InterPro" id="IPR011008">
    <property type="entry name" value="Dimeric_a/b-barrel"/>
</dbReference>
<evidence type="ECO:0000313" key="5">
    <source>
        <dbReference type="Proteomes" id="UP000646877"/>
    </source>
</evidence>
<evidence type="ECO:0000313" key="6">
    <source>
        <dbReference type="Proteomes" id="UP001304419"/>
    </source>
</evidence>
<gene>
    <name evidence="3" type="ORF">F9Y85_03845</name>
    <name evidence="4" type="ORF">R5H13_07220</name>
</gene>
<keyword evidence="6" id="KW-1185">Reference proteome</keyword>
<reference evidence="3" key="1">
    <citation type="submission" date="2019-10" db="EMBL/GenBank/DDBJ databases">
        <authorList>
            <person name="Paulsen S."/>
        </authorList>
    </citation>
    <scope>NUCLEOTIDE SEQUENCE</scope>
    <source>
        <strain evidence="3">LMG 19692</strain>
    </source>
</reference>
<sequence length="103" mass="11496">MSASIFIVNLTYVTEIEQVEPLLAPHIAFLDRFYANGTFIASGRKIPRTGGVILAKASSEAELLDIVRQDPFYVAEVAQYDIIEFVPSKFASCFTEVEKYLNS</sequence>
<dbReference type="Pfam" id="PF03795">
    <property type="entry name" value="YCII"/>
    <property type="match status" value="1"/>
</dbReference>
<reference evidence="4 6" key="2">
    <citation type="submission" date="2023-10" db="EMBL/GenBank/DDBJ databases">
        <title>To unveil natural product biosynthetic capacity in Pseudoalteromonas.</title>
        <authorList>
            <person name="Wang J."/>
        </authorList>
    </citation>
    <scope>NUCLEOTIDE SEQUENCE [LARGE SCALE GENOMIC DNA]</scope>
    <source>
        <strain evidence="4 6">DSM 15914</strain>
    </source>
</reference>
<dbReference type="Gene3D" id="3.30.70.1060">
    <property type="entry name" value="Dimeric alpha+beta barrel"/>
    <property type="match status" value="1"/>
</dbReference>
<dbReference type="InterPro" id="IPR005545">
    <property type="entry name" value="YCII"/>
</dbReference>
<dbReference type="Proteomes" id="UP001304419">
    <property type="component" value="Chromosome 1"/>
</dbReference>
<dbReference type="GO" id="GO:0016787">
    <property type="term" value="F:hydrolase activity"/>
    <property type="evidence" value="ECO:0007669"/>
    <property type="project" value="UniProtKB-KW"/>
</dbReference>
<dbReference type="PANTHER" id="PTHR37828:SF1">
    <property type="entry name" value="YCII-RELATED DOMAIN-CONTAINING PROTEIN"/>
    <property type="match status" value="1"/>
</dbReference>
<dbReference type="EMBL" id="WEIA01000002">
    <property type="protein sequence ID" value="NLR20460.1"/>
    <property type="molecule type" value="Genomic_DNA"/>
</dbReference>
<dbReference type="RefSeq" id="WP_039492340.1">
    <property type="nucleotide sequence ID" value="NZ_CBCSDF010000002.1"/>
</dbReference>
<dbReference type="EMBL" id="CP137578">
    <property type="protein sequence ID" value="WOX30052.1"/>
    <property type="molecule type" value="Genomic_DNA"/>
</dbReference>
<accession>A0A8I2H7Q2</accession>
<dbReference type="AlphaFoldDB" id="A0A8I2H7Q2"/>
<comment type="similarity">
    <text evidence="1">Belongs to the YciI family.</text>
</comment>
<evidence type="ECO:0000313" key="4">
    <source>
        <dbReference type="EMBL" id="WOX30052.1"/>
    </source>
</evidence>
<dbReference type="PANTHER" id="PTHR37828">
    <property type="entry name" value="GSR2449 PROTEIN"/>
    <property type="match status" value="1"/>
</dbReference>
<evidence type="ECO:0000259" key="2">
    <source>
        <dbReference type="Pfam" id="PF03795"/>
    </source>
</evidence>
<dbReference type="SUPFAM" id="SSF54909">
    <property type="entry name" value="Dimeric alpha+beta barrel"/>
    <property type="match status" value="1"/>
</dbReference>
<evidence type="ECO:0000256" key="1">
    <source>
        <dbReference type="ARBA" id="ARBA00007689"/>
    </source>
</evidence>
<protein>
    <submittedName>
        <fullName evidence="3">GTP cyclohydrolase</fullName>
    </submittedName>
    <submittedName>
        <fullName evidence="4">YciI family protein</fullName>
    </submittedName>
</protein>
<dbReference type="Proteomes" id="UP000646877">
    <property type="component" value="Unassembled WGS sequence"/>
</dbReference>
<organism evidence="3 5">
    <name type="scientific">Pseudoalteromonas maricaloris</name>
    <dbReference type="NCBI Taxonomy" id="184924"/>
    <lineage>
        <taxon>Bacteria</taxon>
        <taxon>Pseudomonadati</taxon>
        <taxon>Pseudomonadota</taxon>
        <taxon>Gammaproteobacteria</taxon>
        <taxon>Alteromonadales</taxon>
        <taxon>Pseudoalteromonadaceae</taxon>
        <taxon>Pseudoalteromonas</taxon>
    </lineage>
</organism>
<evidence type="ECO:0000313" key="3">
    <source>
        <dbReference type="EMBL" id="NLR20460.1"/>
    </source>
</evidence>
<name>A0A8I2H7Q2_9GAMM</name>
<proteinExistence type="inferred from homology"/>